<dbReference type="Proteomes" id="UP001212326">
    <property type="component" value="Chromosome"/>
</dbReference>
<dbReference type="GO" id="GO:0004497">
    <property type="term" value="F:monooxygenase activity"/>
    <property type="evidence" value="ECO:0007669"/>
    <property type="project" value="UniProtKB-KW"/>
</dbReference>
<dbReference type="EMBL" id="CP115300">
    <property type="protein sequence ID" value="WBO69485.1"/>
    <property type="molecule type" value="Genomic_DNA"/>
</dbReference>
<organism evidence="4 5">
    <name type="scientific">Streptomyces camelliae</name>
    <dbReference type="NCBI Taxonomy" id="3004093"/>
    <lineage>
        <taxon>Bacteria</taxon>
        <taxon>Bacillati</taxon>
        <taxon>Actinomycetota</taxon>
        <taxon>Actinomycetes</taxon>
        <taxon>Kitasatosporales</taxon>
        <taxon>Streptomycetaceae</taxon>
        <taxon>Streptomyces</taxon>
    </lineage>
</organism>
<name>A0ABY7PFQ4_9ACTN</name>
<feature type="region of interest" description="Disordered" evidence="2">
    <location>
        <begin position="161"/>
        <end position="185"/>
    </location>
</feature>
<dbReference type="SUPFAM" id="SSF51905">
    <property type="entry name" value="FAD/NAD(P)-binding domain"/>
    <property type="match status" value="1"/>
</dbReference>
<evidence type="ECO:0000313" key="5">
    <source>
        <dbReference type="Proteomes" id="UP001212326"/>
    </source>
</evidence>
<keyword evidence="5" id="KW-1185">Reference proteome</keyword>
<feature type="domain" description="FAD-binding" evidence="3">
    <location>
        <begin position="4"/>
        <end position="163"/>
    </location>
</feature>
<dbReference type="Pfam" id="PF01494">
    <property type="entry name" value="FAD_binding_3"/>
    <property type="match status" value="1"/>
</dbReference>
<evidence type="ECO:0000256" key="2">
    <source>
        <dbReference type="SAM" id="MobiDB-lite"/>
    </source>
</evidence>
<keyword evidence="4" id="KW-0503">Monooxygenase</keyword>
<evidence type="ECO:0000313" key="4">
    <source>
        <dbReference type="EMBL" id="WBO69485.1"/>
    </source>
</evidence>
<dbReference type="Gene3D" id="3.50.50.60">
    <property type="entry name" value="FAD/NAD(P)-binding domain"/>
    <property type="match status" value="1"/>
</dbReference>
<protein>
    <submittedName>
        <fullName evidence="4">FAD-dependent monooxygenase</fullName>
    </submittedName>
</protein>
<accession>A0ABY7PFQ4</accession>
<dbReference type="PANTHER" id="PTHR43476:SF5">
    <property type="entry name" value="FAD-DEPENDENT MONOOXYGENASE"/>
    <property type="match status" value="1"/>
</dbReference>
<dbReference type="PANTHER" id="PTHR43476">
    <property type="entry name" value="3-(3-HYDROXY-PHENYL)PROPIONATE/3-HYDROXYCINNAMIC ACID HYDROXYLASE"/>
    <property type="match status" value="1"/>
</dbReference>
<evidence type="ECO:0000259" key="3">
    <source>
        <dbReference type="Pfam" id="PF01494"/>
    </source>
</evidence>
<keyword evidence="1" id="KW-0560">Oxidoreductase</keyword>
<sequence length="185" mass="19686">MPADLGCAERFLAAGVALDSTELIAQGRPVGVLDLTATGTRYPNPLSIEQDTVERLLGERLTEVGGAIEWSTEATAVRVAEDGAEVDARGADGRPRTLRCAWVVGCDGSRSLVSKAAGLPFDGGPRRRLQVAQINAKVDWSLPHHGDRTCLLLDKDRRSAARPAPAAVTAASPSRGSRTRHRSLR</sequence>
<dbReference type="InterPro" id="IPR002938">
    <property type="entry name" value="FAD-bd"/>
</dbReference>
<gene>
    <name evidence="4" type="ORF">O1G22_40265</name>
</gene>
<proteinExistence type="predicted"/>
<dbReference type="InterPro" id="IPR036188">
    <property type="entry name" value="FAD/NAD-bd_sf"/>
</dbReference>
<evidence type="ECO:0000256" key="1">
    <source>
        <dbReference type="ARBA" id="ARBA00023002"/>
    </source>
</evidence>
<dbReference type="InterPro" id="IPR050631">
    <property type="entry name" value="PheA/TfdB_FAD_monoxygenase"/>
</dbReference>
<feature type="compositionally biased region" description="Low complexity" evidence="2">
    <location>
        <begin position="161"/>
        <end position="175"/>
    </location>
</feature>
<reference evidence="4 5" key="1">
    <citation type="submission" date="2022-12" db="EMBL/GenBank/DDBJ databases">
        <authorList>
            <person name="Mo P."/>
        </authorList>
    </citation>
    <scope>NUCLEOTIDE SEQUENCE [LARGE SCALE GENOMIC DNA]</scope>
    <source>
        <strain evidence="4 5">HUAS 2-6</strain>
    </source>
</reference>